<evidence type="ECO:0000313" key="2">
    <source>
        <dbReference type="EMBL" id="ASK04764.1"/>
    </source>
</evidence>
<reference evidence="2" key="2">
    <citation type="submission" date="2017-03" db="EMBL/GenBank/DDBJ databases">
        <title>mcr-1 containing elements in Escherichia coli.</title>
        <authorList>
            <person name="Dona V."/>
            <person name="Endimiani A."/>
            <person name="Perreten V."/>
        </authorList>
    </citation>
    <scope>NUCLEOTIDE SEQUENCE</scope>
    <source>
        <strain evidence="2">Mbl323</strain>
    </source>
</reference>
<dbReference type="InterPro" id="IPR006073">
    <property type="entry name" value="GTP-bd"/>
</dbReference>
<dbReference type="AlphaFoldDB" id="A0A220QIX1"/>
<dbReference type="PANTHER" id="PTHR42714:SF2">
    <property type="entry name" value="TRNA MODIFICATION GTPASE GTPBP3, MITOCHONDRIAL"/>
    <property type="match status" value="1"/>
</dbReference>
<dbReference type="Gene3D" id="3.40.50.300">
    <property type="entry name" value="P-loop containing nucleotide triphosphate hydrolases"/>
    <property type="match status" value="1"/>
</dbReference>
<dbReference type="GO" id="GO:0002098">
    <property type="term" value="P:tRNA wobble uridine modification"/>
    <property type="evidence" value="ECO:0007669"/>
    <property type="project" value="TreeGrafter"/>
</dbReference>
<dbReference type="GO" id="GO:0005525">
    <property type="term" value="F:GTP binding"/>
    <property type="evidence" value="ECO:0007669"/>
    <property type="project" value="InterPro"/>
</dbReference>
<organism evidence="2">
    <name type="scientific">Escherichia coli</name>
    <dbReference type="NCBI Taxonomy" id="562"/>
    <lineage>
        <taxon>Bacteria</taxon>
        <taxon>Pseudomonadati</taxon>
        <taxon>Pseudomonadota</taxon>
        <taxon>Gammaproteobacteria</taxon>
        <taxon>Enterobacterales</taxon>
        <taxon>Enterobacteriaceae</taxon>
        <taxon>Escherichia</taxon>
    </lineage>
</organism>
<evidence type="ECO:0000259" key="1">
    <source>
        <dbReference type="Pfam" id="PF01926"/>
    </source>
</evidence>
<dbReference type="EMBL" id="KY689636">
    <property type="protein sequence ID" value="ASK04764.1"/>
    <property type="molecule type" value="Genomic_DNA"/>
</dbReference>
<protein>
    <submittedName>
        <fullName evidence="2">GTPase</fullName>
    </submittedName>
</protein>
<accession>A0A220QIX1</accession>
<dbReference type="CDD" id="cd11383">
    <property type="entry name" value="YfjP"/>
    <property type="match status" value="1"/>
</dbReference>
<name>A0A220QIX1_ECOLX</name>
<feature type="domain" description="G" evidence="1">
    <location>
        <begin position="41"/>
        <end position="143"/>
    </location>
</feature>
<sequence>MSFSHSSLSAHVKSHLTFLPEEIRQKILEHLRSVIQYEPVIGIMGKSGAGKSSLCNAIFQSRVCATHPLNGCTRQAHRLTFQPGERRMTLVDLPGTGETPQHDQEYRALYRQLLPELDLIIWILRADERAYAADIAMHQFLLNEGADPSRFLFVLSHADRIHPAEEWNNQSSTPSRQQELSLATVTARVATLFPSSFPVLPIAAPAGWNLPAFVSLMIHALPPQATSAVYSHIRNEKRTAQDQQHAQQAFGDAIGQSFDAAIARFSFPAWMLQLLRKARDRIIRLLVTLWDRLF</sequence>
<dbReference type="GO" id="GO:0005829">
    <property type="term" value="C:cytosol"/>
    <property type="evidence" value="ECO:0007669"/>
    <property type="project" value="TreeGrafter"/>
</dbReference>
<dbReference type="SUPFAM" id="SSF52540">
    <property type="entry name" value="P-loop containing nucleoside triphosphate hydrolases"/>
    <property type="match status" value="1"/>
</dbReference>
<dbReference type="PANTHER" id="PTHR42714">
    <property type="entry name" value="TRNA MODIFICATION GTPASE GTPBP3"/>
    <property type="match status" value="1"/>
</dbReference>
<reference evidence="2" key="1">
    <citation type="journal article" date="2017" name="Antimicrob. Agents Chemother.">
        <title>Heterogeneous Genetic Location of mcr-1 in Colistin-Resistant Escherichia coli Isolates from Humans and Retail Chicken Meat in Switzerland: Emergence of mcr-1-Carrying IncK2 Plasmids.</title>
        <authorList>
            <person name="Dona V."/>
            <person name="Bernasconi O.J."/>
            <person name="Pires J."/>
            <person name="Collaud A."/>
            <person name="Overesch G."/>
            <person name="Ramette A."/>
            <person name="Perreten V."/>
            <person name="Endimiani A."/>
        </authorList>
    </citation>
    <scope>NUCLEOTIDE SEQUENCE</scope>
    <source>
        <strain evidence="2">Mbl323</strain>
    </source>
</reference>
<dbReference type="Pfam" id="PF01926">
    <property type="entry name" value="MMR_HSR1"/>
    <property type="match status" value="1"/>
</dbReference>
<dbReference type="InterPro" id="IPR027417">
    <property type="entry name" value="P-loop_NTPase"/>
</dbReference>
<proteinExistence type="predicted"/>
<dbReference type="GO" id="GO:0030488">
    <property type="term" value="P:tRNA methylation"/>
    <property type="evidence" value="ECO:0007669"/>
    <property type="project" value="TreeGrafter"/>
</dbReference>